<evidence type="ECO:0000313" key="4">
    <source>
        <dbReference type="EMBL" id="EXL09676.1"/>
    </source>
</evidence>
<dbReference type="Pfam" id="PF00582">
    <property type="entry name" value="Usp"/>
    <property type="match status" value="1"/>
</dbReference>
<dbReference type="GO" id="GO:0005737">
    <property type="term" value="C:cytoplasm"/>
    <property type="evidence" value="ECO:0007669"/>
    <property type="project" value="UniProtKB-SubCell"/>
</dbReference>
<dbReference type="PATRIC" id="fig|69279.3.peg.1230"/>
<evidence type="ECO:0000256" key="2">
    <source>
        <dbReference type="PIRNR" id="PIRNR006276"/>
    </source>
</evidence>
<dbReference type="Proteomes" id="UP000294958">
    <property type="component" value="Unassembled WGS sequence"/>
</dbReference>
<comment type="caution">
    <text evidence="4">The sequence shown here is derived from an EMBL/GenBank/DDBJ whole genome shotgun (WGS) entry which is preliminary data.</text>
</comment>
<comment type="similarity">
    <text evidence="1 2">Belongs to the universal stress protein A family.</text>
</comment>
<dbReference type="RefSeq" id="WP_035024558.1">
    <property type="nucleotide sequence ID" value="NZ_KK073880.1"/>
</dbReference>
<dbReference type="PANTHER" id="PTHR46268:SF15">
    <property type="entry name" value="UNIVERSAL STRESS PROTEIN HP_0031"/>
    <property type="match status" value="1"/>
</dbReference>
<accession>A0A011UTT7</accession>
<dbReference type="InterPro" id="IPR014729">
    <property type="entry name" value="Rossmann-like_a/b/a_fold"/>
</dbReference>
<dbReference type="eggNOG" id="COG0589">
    <property type="taxonomic scope" value="Bacteria"/>
</dbReference>
<dbReference type="PIRSF" id="PIRSF006276">
    <property type="entry name" value="UspA"/>
    <property type="match status" value="1"/>
</dbReference>
<dbReference type="HOGENOM" id="CLU_049301_11_0_5"/>
<comment type="subcellular location">
    <subcellularLocation>
        <location evidence="2">Cytoplasm</location>
    </subcellularLocation>
</comment>
<dbReference type="InterPro" id="IPR006016">
    <property type="entry name" value="UspA"/>
</dbReference>
<keyword evidence="7" id="KW-1185">Reference proteome</keyword>
<dbReference type="PRINTS" id="PR01438">
    <property type="entry name" value="UNVRSLSTRESS"/>
</dbReference>
<evidence type="ECO:0000313" key="5">
    <source>
        <dbReference type="EMBL" id="TDR36836.1"/>
    </source>
</evidence>
<organism evidence="4 6">
    <name type="scientific">Aquamicrobium defluvii</name>
    <dbReference type="NCBI Taxonomy" id="69279"/>
    <lineage>
        <taxon>Bacteria</taxon>
        <taxon>Pseudomonadati</taxon>
        <taxon>Pseudomonadota</taxon>
        <taxon>Alphaproteobacteria</taxon>
        <taxon>Hyphomicrobiales</taxon>
        <taxon>Phyllobacteriaceae</taxon>
        <taxon>Aquamicrobium</taxon>
    </lineage>
</organism>
<dbReference type="STRING" id="69279.BG36_21485"/>
<proteinExistence type="inferred from homology"/>
<dbReference type="InterPro" id="IPR006015">
    <property type="entry name" value="Universal_stress_UspA"/>
</dbReference>
<evidence type="ECO:0000256" key="1">
    <source>
        <dbReference type="ARBA" id="ARBA00008791"/>
    </source>
</evidence>
<dbReference type="PANTHER" id="PTHR46268">
    <property type="entry name" value="STRESS RESPONSE PROTEIN NHAX"/>
    <property type="match status" value="1"/>
</dbReference>
<dbReference type="OrthoDB" id="5564966at2"/>
<sequence>MYTHILIATDGSELAQKGIDHGLSLAKALSAKVTFVMVTEPFPVAAGATASGWVAGPNDISRYEEGQKEFAGGILEKARAAAEKMGVKADVDHLADRWPADAIIEVAEEKGANLIVMASHGRRGLGRLLLGSQTVEVLTHSKVPVLVVR</sequence>
<evidence type="ECO:0000313" key="7">
    <source>
        <dbReference type="Proteomes" id="UP000294958"/>
    </source>
</evidence>
<reference evidence="5 7" key="2">
    <citation type="submission" date="2019-03" db="EMBL/GenBank/DDBJ databases">
        <title>Genomic Encyclopedia of Type Strains, Phase IV (KMG-IV): sequencing the most valuable type-strain genomes for metagenomic binning, comparative biology and taxonomic classification.</title>
        <authorList>
            <person name="Goeker M."/>
        </authorList>
    </citation>
    <scope>NUCLEOTIDE SEQUENCE [LARGE SCALE GENOMIC DNA]</scope>
    <source>
        <strain evidence="5 7">DSM 11603</strain>
    </source>
</reference>
<evidence type="ECO:0000259" key="3">
    <source>
        <dbReference type="Pfam" id="PF00582"/>
    </source>
</evidence>
<name>A0A011UTT7_9HYPH</name>
<feature type="domain" description="UspA" evidence="3">
    <location>
        <begin position="1"/>
        <end position="149"/>
    </location>
</feature>
<dbReference type="EMBL" id="JENY01000006">
    <property type="protein sequence ID" value="EXL09676.1"/>
    <property type="molecule type" value="Genomic_DNA"/>
</dbReference>
<dbReference type="SUPFAM" id="SSF52402">
    <property type="entry name" value="Adenine nucleotide alpha hydrolases-like"/>
    <property type="match status" value="1"/>
</dbReference>
<dbReference type="CDD" id="cd00293">
    <property type="entry name" value="USP-like"/>
    <property type="match status" value="1"/>
</dbReference>
<keyword evidence="2" id="KW-0963">Cytoplasm</keyword>
<evidence type="ECO:0000313" key="6">
    <source>
        <dbReference type="Proteomes" id="UP000019849"/>
    </source>
</evidence>
<dbReference type="AlphaFoldDB" id="A0A011UTT7"/>
<reference evidence="4 6" key="1">
    <citation type="submission" date="2014-02" db="EMBL/GenBank/DDBJ databases">
        <title>Aquamicrobium defluvii Genome sequencing.</title>
        <authorList>
            <person name="Wang X."/>
        </authorList>
    </citation>
    <scope>NUCLEOTIDE SEQUENCE [LARGE SCALE GENOMIC DNA]</scope>
    <source>
        <strain evidence="4 6">W13Z1</strain>
    </source>
</reference>
<gene>
    <name evidence="4" type="ORF">BG36_21485</name>
    <name evidence="5" type="ORF">DES43_104162</name>
</gene>
<dbReference type="EMBL" id="SNZF01000004">
    <property type="protein sequence ID" value="TDR36836.1"/>
    <property type="molecule type" value="Genomic_DNA"/>
</dbReference>
<dbReference type="Proteomes" id="UP000019849">
    <property type="component" value="Unassembled WGS sequence"/>
</dbReference>
<dbReference type="Gene3D" id="3.40.50.620">
    <property type="entry name" value="HUPs"/>
    <property type="match status" value="1"/>
</dbReference>
<protein>
    <recommendedName>
        <fullName evidence="2">Universal stress protein</fullName>
    </recommendedName>
</protein>